<accession>A0ABQ5KRR4</accession>
<dbReference type="Gene3D" id="6.10.340.10">
    <property type="match status" value="1"/>
</dbReference>
<sequence>MVLLLSITISRNLSNPIIELTKTVDAFSKDDFNQKSHIQSNDEV</sequence>
<gene>
    <name evidence="1" type="ORF">ADUPG1_007473</name>
</gene>
<dbReference type="CDD" id="cd06225">
    <property type="entry name" value="HAMP"/>
    <property type="match status" value="1"/>
</dbReference>
<evidence type="ECO:0000313" key="1">
    <source>
        <dbReference type="EMBL" id="GKT33670.1"/>
    </source>
</evidence>
<proteinExistence type="predicted"/>
<dbReference type="EMBL" id="BQXS01010402">
    <property type="protein sequence ID" value="GKT33670.1"/>
    <property type="molecule type" value="Genomic_DNA"/>
</dbReference>
<keyword evidence="2" id="KW-1185">Reference proteome</keyword>
<reference evidence="1" key="1">
    <citation type="submission" date="2022-03" db="EMBL/GenBank/DDBJ databases">
        <title>Draft genome sequence of Aduncisulcus paluster, a free-living microaerophilic Fornicata.</title>
        <authorList>
            <person name="Yuyama I."/>
            <person name="Kume K."/>
            <person name="Tamura T."/>
            <person name="Inagaki Y."/>
            <person name="Hashimoto T."/>
        </authorList>
    </citation>
    <scope>NUCLEOTIDE SEQUENCE</scope>
    <source>
        <strain evidence="1">NY0171</strain>
    </source>
</reference>
<name>A0ABQ5KRR4_9EUKA</name>
<evidence type="ECO:0000313" key="2">
    <source>
        <dbReference type="Proteomes" id="UP001057375"/>
    </source>
</evidence>
<comment type="caution">
    <text evidence="1">The sequence shown here is derived from an EMBL/GenBank/DDBJ whole genome shotgun (WGS) entry which is preliminary data.</text>
</comment>
<protein>
    <submittedName>
        <fullName evidence="1">Uncharacterized protein</fullName>
    </submittedName>
</protein>
<feature type="non-terminal residue" evidence="1">
    <location>
        <position position="44"/>
    </location>
</feature>
<dbReference type="Proteomes" id="UP001057375">
    <property type="component" value="Unassembled WGS sequence"/>
</dbReference>
<organism evidence="1 2">
    <name type="scientific">Aduncisulcus paluster</name>
    <dbReference type="NCBI Taxonomy" id="2918883"/>
    <lineage>
        <taxon>Eukaryota</taxon>
        <taxon>Metamonada</taxon>
        <taxon>Carpediemonas-like organisms</taxon>
        <taxon>Aduncisulcus</taxon>
    </lineage>
</organism>